<accession>A0A4C1XIX1</accession>
<name>A0A4C1XIX1_EUMVA</name>
<sequence length="129" mass="15181">MTGRPRYRIVVLDTALCWRFEHVDNSKFAIIFSLQSDTTDLCGLTYCDVVRALIFGDISMVFDKPLHFPVTFSSHVFSPRLHMRICELVYVVHEYIETSRFTGSERYRNKQKEVFSRVRVTNNEHPTDE</sequence>
<dbReference type="AlphaFoldDB" id="A0A4C1XIX1"/>
<keyword evidence="2" id="KW-1185">Reference proteome</keyword>
<proteinExistence type="predicted"/>
<evidence type="ECO:0000313" key="2">
    <source>
        <dbReference type="Proteomes" id="UP000299102"/>
    </source>
</evidence>
<organism evidence="1 2">
    <name type="scientific">Eumeta variegata</name>
    <name type="common">Bagworm moth</name>
    <name type="synonym">Eumeta japonica</name>
    <dbReference type="NCBI Taxonomy" id="151549"/>
    <lineage>
        <taxon>Eukaryota</taxon>
        <taxon>Metazoa</taxon>
        <taxon>Ecdysozoa</taxon>
        <taxon>Arthropoda</taxon>
        <taxon>Hexapoda</taxon>
        <taxon>Insecta</taxon>
        <taxon>Pterygota</taxon>
        <taxon>Neoptera</taxon>
        <taxon>Endopterygota</taxon>
        <taxon>Lepidoptera</taxon>
        <taxon>Glossata</taxon>
        <taxon>Ditrysia</taxon>
        <taxon>Tineoidea</taxon>
        <taxon>Psychidae</taxon>
        <taxon>Oiketicinae</taxon>
        <taxon>Eumeta</taxon>
    </lineage>
</organism>
<reference evidence="1 2" key="1">
    <citation type="journal article" date="2019" name="Commun. Biol.">
        <title>The bagworm genome reveals a unique fibroin gene that provides high tensile strength.</title>
        <authorList>
            <person name="Kono N."/>
            <person name="Nakamura H."/>
            <person name="Ohtoshi R."/>
            <person name="Tomita M."/>
            <person name="Numata K."/>
            <person name="Arakawa K."/>
        </authorList>
    </citation>
    <scope>NUCLEOTIDE SEQUENCE [LARGE SCALE GENOMIC DNA]</scope>
</reference>
<comment type="caution">
    <text evidence="1">The sequence shown here is derived from an EMBL/GenBank/DDBJ whole genome shotgun (WGS) entry which is preliminary data.</text>
</comment>
<protein>
    <submittedName>
        <fullName evidence="1">Uncharacterized protein</fullName>
    </submittedName>
</protein>
<dbReference type="EMBL" id="BGZK01000833">
    <property type="protein sequence ID" value="GBP62145.1"/>
    <property type="molecule type" value="Genomic_DNA"/>
</dbReference>
<gene>
    <name evidence="1" type="ORF">EVAR_40595_1</name>
</gene>
<evidence type="ECO:0000313" key="1">
    <source>
        <dbReference type="EMBL" id="GBP62145.1"/>
    </source>
</evidence>
<dbReference type="Proteomes" id="UP000299102">
    <property type="component" value="Unassembled WGS sequence"/>
</dbReference>